<dbReference type="SUPFAM" id="SSF56925">
    <property type="entry name" value="OMPA-like"/>
    <property type="match status" value="1"/>
</dbReference>
<dbReference type="AlphaFoldDB" id="A0A8J6IVJ8"/>
<accession>A0A8J6IVJ8</accession>
<keyword evidence="1" id="KW-0732">Signal</keyword>
<reference evidence="2" key="2">
    <citation type="submission" date="2020-08" db="EMBL/GenBank/DDBJ databases">
        <authorList>
            <person name="Lai Q."/>
        </authorList>
    </citation>
    <scope>NUCLEOTIDE SEQUENCE</scope>
    <source>
        <strain evidence="2">S27-2</strain>
    </source>
</reference>
<reference evidence="2" key="1">
    <citation type="journal article" date="2018" name="Int. J. Syst. Evol. Microbiol.">
        <title>Neptunicella marina gen. nov., sp. nov., isolated from surface seawater.</title>
        <authorList>
            <person name="Liu X."/>
            <person name="Lai Q."/>
            <person name="Du Y."/>
            <person name="Zhang X."/>
            <person name="Liu Z."/>
            <person name="Sun F."/>
            <person name="Shao Z."/>
        </authorList>
    </citation>
    <scope>NUCLEOTIDE SEQUENCE</scope>
    <source>
        <strain evidence="2">S27-2</strain>
    </source>
</reference>
<gene>
    <name evidence="2" type="ORF">H8B19_12015</name>
</gene>
<evidence type="ECO:0000313" key="3">
    <source>
        <dbReference type="Proteomes" id="UP000601768"/>
    </source>
</evidence>
<name>A0A8J6IVJ8_9ALTE</name>
<evidence type="ECO:0000313" key="2">
    <source>
        <dbReference type="EMBL" id="MBC3766605.1"/>
    </source>
</evidence>
<dbReference type="InterPro" id="IPR005618">
    <property type="entry name" value="OMPW"/>
</dbReference>
<dbReference type="Pfam" id="PF03922">
    <property type="entry name" value="OmpW"/>
    <property type="match status" value="1"/>
</dbReference>
<comment type="caution">
    <text evidence="2">The sequence shown here is derived from an EMBL/GenBank/DDBJ whole genome shotgun (WGS) entry which is preliminary data.</text>
</comment>
<evidence type="ECO:0000256" key="1">
    <source>
        <dbReference type="SAM" id="SignalP"/>
    </source>
</evidence>
<feature type="chain" id="PRO_5035174738" evidence="1">
    <location>
        <begin position="28"/>
        <end position="228"/>
    </location>
</feature>
<dbReference type="EMBL" id="JACNEP010000009">
    <property type="protein sequence ID" value="MBC3766605.1"/>
    <property type="molecule type" value="Genomic_DNA"/>
</dbReference>
<keyword evidence="3" id="KW-1185">Reference proteome</keyword>
<feature type="signal peptide" evidence="1">
    <location>
        <begin position="1"/>
        <end position="27"/>
    </location>
</feature>
<organism evidence="2 3">
    <name type="scientific">Neptunicella marina</name>
    <dbReference type="NCBI Taxonomy" id="2125989"/>
    <lineage>
        <taxon>Bacteria</taxon>
        <taxon>Pseudomonadati</taxon>
        <taxon>Pseudomonadota</taxon>
        <taxon>Gammaproteobacteria</taxon>
        <taxon>Alteromonadales</taxon>
        <taxon>Alteromonadaceae</taxon>
        <taxon>Neptunicella</taxon>
    </lineage>
</organism>
<dbReference type="RefSeq" id="WP_186507136.1">
    <property type="nucleotide sequence ID" value="NZ_JACNEP010000009.1"/>
</dbReference>
<dbReference type="GO" id="GO:0055085">
    <property type="term" value="P:transmembrane transport"/>
    <property type="evidence" value="ECO:0007669"/>
    <property type="project" value="TreeGrafter"/>
</dbReference>
<dbReference type="Proteomes" id="UP000601768">
    <property type="component" value="Unassembled WGS sequence"/>
</dbReference>
<protein>
    <submittedName>
        <fullName evidence="2">Outer membrane beta-barrel protein</fullName>
    </submittedName>
</protein>
<proteinExistence type="predicted"/>
<dbReference type="PANTHER" id="PTHR36920:SF1">
    <property type="entry name" value="OUTER MEMBRANE PROTEIN W"/>
    <property type="match status" value="1"/>
</dbReference>
<dbReference type="Gene3D" id="2.40.160.20">
    <property type="match status" value="1"/>
</dbReference>
<sequence>MTVLNRNSITKALIVAGLISWAGFANAGDFIVRAGLTTVAPQVDSSNVTVDGVGNVGMGVDVDNNTQLGLNFVYRYNANWALEVLAATPFKHDITLEHTTDNELGLGDGTLAETKHLPPTVSALYYFNTSSEFQPYVGLGVNYTVFFDEEFKDARQQQTFSDLKLDNSWGLSAQVGFDYALNDKWLVNASARYIDINTEANFTVLDLPAKVSADIDPWVYSITLGYRF</sequence>
<dbReference type="PANTHER" id="PTHR36920">
    <property type="match status" value="1"/>
</dbReference>
<dbReference type="InterPro" id="IPR011250">
    <property type="entry name" value="OMP/PagP_B-barrel"/>
</dbReference>
<dbReference type="GO" id="GO:0019867">
    <property type="term" value="C:outer membrane"/>
    <property type="evidence" value="ECO:0007669"/>
    <property type="project" value="InterPro"/>
</dbReference>